<name>A0A1R3R5T5_ASPC5</name>
<organism evidence="1 2">
    <name type="scientific">Aspergillus carbonarius (strain ITEM 5010)</name>
    <dbReference type="NCBI Taxonomy" id="602072"/>
    <lineage>
        <taxon>Eukaryota</taxon>
        <taxon>Fungi</taxon>
        <taxon>Dikarya</taxon>
        <taxon>Ascomycota</taxon>
        <taxon>Pezizomycotina</taxon>
        <taxon>Eurotiomycetes</taxon>
        <taxon>Eurotiomycetidae</taxon>
        <taxon>Eurotiales</taxon>
        <taxon>Aspergillaceae</taxon>
        <taxon>Aspergillus</taxon>
        <taxon>Aspergillus subgen. Circumdati</taxon>
    </lineage>
</organism>
<accession>A0A1R3R5T5</accession>
<dbReference type="OrthoDB" id="5552418at2759"/>
<reference evidence="2" key="1">
    <citation type="journal article" date="2017" name="Genome Biol.">
        <title>Comparative genomics reveals high biological diversity and specific adaptations in the industrially and medically important fungal genus Aspergillus.</title>
        <authorList>
            <person name="de Vries R.P."/>
            <person name="Riley R."/>
            <person name="Wiebenga A."/>
            <person name="Aguilar-Osorio G."/>
            <person name="Amillis S."/>
            <person name="Uchima C.A."/>
            <person name="Anderluh G."/>
            <person name="Asadollahi M."/>
            <person name="Askin M."/>
            <person name="Barry K."/>
            <person name="Battaglia E."/>
            <person name="Bayram O."/>
            <person name="Benocci T."/>
            <person name="Braus-Stromeyer S.A."/>
            <person name="Caldana C."/>
            <person name="Canovas D."/>
            <person name="Cerqueira G.C."/>
            <person name="Chen F."/>
            <person name="Chen W."/>
            <person name="Choi C."/>
            <person name="Clum A."/>
            <person name="Dos Santos R.A."/>
            <person name="Damasio A.R."/>
            <person name="Diallinas G."/>
            <person name="Emri T."/>
            <person name="Fekete E."/>
            <person name="Flipphi M."/>
            <person name="Freyberg S."/>
            <person name="Gallo A."/>
            <person name="Gournas C."/>
            <person name="Habgood R."/>
            <person name="Hainaut M."/>
            <person name="Harispe M.L."/>
            <person name="Henrissat B."/>
            <person name="Hilden K.S."/>
            <person name="Hope R."/>
            <person name="Hossain A."/>
            <person name="Karabika E."/>
            <person name="Karaffa L."/>
            <person name="Karanyi Z."/>
            <person name="Krasevec N."/>
            <person name="Kuo A."/>
            <person name="Kusch H."/>
            <person name="LaButti K."/>
            <person name="Lagendijk E.L."/>
            <person name="Lapidus A."/>
            <person name="Levasseur A."/>
            <person name="Lindquist E."/>
            <person name="Lipzen A."/>
            <person name="Logrieco A.F."/>
            <person name="MacCabe A."/>
            <person name="Maekelae M.R."/>
            <person name="Malavazi I."/>
            <person name="Melin P."/>
            <person name="Meyer V."/>
            <person name="Mielnichuk N."/>
            <person name="Miskei M."/>
            <person name="Molnar A.P."/>
            <person name="Mule G."/>
            <person name="Ngan C.Y."/>
            <person name="Orejas M."/>
            <person name="Orosz E."/>
            <person name="Ouedraogo J.P."/>
            <person name="Overkamp K.M."/>
            <person name="Park H.-S."/>
            <person name="Perrone G."/>
            <person name="Piumi F."/>
            <person name="Punt P.J."/>
            <person name="Ram A.F."/>
            <person name="Ramon A."/>
            <person name="Rauscher S."/>
            <person name="Record E."/>
            <person name="Riano-Pachon D.M."/>
            <person name="Robert V."/>
            <person name="Roehrig J."/>
            <person name="Ruller R."/>
            <person name="Salamov A."/>
            <person name="Salih N.S."/>
            <person name="Samson R.A."/>
            <person name="Sandor E."/>
            <person name="Sanguinetti M."/>
            <person name="Schuetze T."/>
            <person name="Sepcic K."/>
            <person name="Shelest E."/>
            <person name="Sherlock G."/>
            <person name="Sophianopoulou V."/>
            <person name="Squina F.M."/>
            <person name="Sun H."/>
            <person name="Susca A."/>
            <person name="Todd R.B."/>
            <person name="Tsang A."/>
            <person name="Unkles S.E."/>
            <person name="van de Wiele N."/>
            <person name="van Rossen-Uffink D."/>
            <person name="Oliveira J.V."/>
            <person name="Vesth T.C."/>
            <person name="Visser J."/>
            <person name="Yu J.-H."/>
            <person name="Zhou M."/>
            <person name="Andersen M.R."/>
            <person name="Archer D.B."/>
            <person name="Baker S.E."/>
            <person name="Benoit I."/>
            <person name="Brakhage A.A."/>
            <person name="Braus G.H."/>
            <person name="Fischer R."/>
            <person name="Frisvad J.C."/>
            <person name="Goldman G.H."/>
            <person name="Houbraken J."/>
            <person name="Oakley B."/>
            <person name="Pocsi I."/>
            <person name="Scazzocchio C."/>
            <person name="Seiboth B."/>
            <person name="vanKuyk P.A."/>
            <person name="Wortman J."/>
            <person name="Dyer P.S."/>
            <person name="Grigoriev I.V."/>
        </authorList>
    </citation>
    <scope>NUCLEOTIDE SEQUENCE [LARGE SCALE GENOMIC DNA]</scope>
    <source>
        <strain evidence="2">ITEM 5010</strain>
    </source>
</reference>
<dbReference type="STRING" id="602072.A0A1R3R5T5"/>
<keyword evidence="2" id="KW-1185">Reference proteome</keyword>
<gene>
    <name evidence="1" type="ORF">ASPCADRAFT_135654</name>
</gene>
<dbReference type="AlphaFoldDB" id="A0A1R3R5T5"/>
<dbReference type="Proteomes" id="UP000188318">
    <property type="component" value="Unassembled WGS sequence"/>
</dbReference>
<sequence length="122" mass="13318">MVYNLNRPNSTQTPHDVATSYGSVWQPAVMDALTSQGAMPPYFSPNKPNAAAFQALDSSYGFIGRSNPAQPFLATMTEMRAVGPDEFLESTSRDPAESANLKEVYGQFQHALRATMDKFHAG</sequence>
<protein>
    <submittedName>
        <fullName evidence="1">Uncharacterized protein</fullName>
    </submittedName>
</protein>
<dbReference type="EMBL" id="KV907690">
    <property type="protein sequence ID" value="OOF89845.1"/>
    <property type="molecule type" value="Genomic_DNA"/>
</dbReference>
<evidence type="ECO:0000313" key="2">
    <source>
        <dbReference type="Proteomes" id="UP000188318"/>
    </source>
</evidence>
<dbReference type="VEuPathDB" id="FungiDB:ASPCADRAFT_135654"/>
<evidence type="ECO:0000313" key="1">
    <source>
        <dbReference type="EMBL" id="OOF89845.1"/>
    </source>
</evidence>
<proteinExistence type="predicted"/>